<dbReference type="OrthoDB" id="1601at2759"/>
<dbReference type="GO" id="GO:0000139">
    <property type="term" value="C:Golgi membrane"/>
    <property type="evidence" value="ECO:0007669"/>
    <property type="project" value="TreeGrafter"/>
</dbReference>
<feature type="transmembrane region" description="Helical" evidence="6">
    <location>
        <begin position="114"/>
        <end position="135"/>
    </location>
</feature>
<dbReference type="SUPFAM" id="SSF103481">
    <property type="entry name" value="Multidrug resistance efflux transporter EmrE"/>
    <property type="match status" value="1"/>
</dbReference>
<sequence length="260" mass="28361">MLAAYGILQERIMTLHYNGEMFRHSVFLVLCNRLVAVVFASLIARMHKESLGNKAPLHCYLIVSLSNVIASTCQYEALKHVSFVVQMLGKSFKMMPVMLWGMAMSGKRYSLSDWMIAAAVTTGITVFLVCGPTHAPSGSSTASTATGLLLLCGFLAFDGLTSVMEEKLFKDYETSKWNQILYVNLLSSTTSAAALVGSGEMMPALTFAHAHPAFVADASFLSLSAVSAQYFIYSQIREFGAVILALTMNIRQARRSRVAA</sequence>
<organism evidence="7 8">
    <name type="scientific">Symbiodinium pilosum</name>
    <name type="common">Dinoflagellate</name>
    <dbReference type="NCBI Taxonomy" id="2952"/>
    <lineage>
        <taxon>Eukaryota</taxon>
        <taxon>Sar</taxon>
        <taxon>Alveolata</taxon>
        <taxon>Dinophyceae</taxon>
        <taxon>Suessiales</taxon>
        <taxon>Symbiodiniaceae</taxon>
        <taxon>Symbiodinium</taxon>
    </lineage>
</organism>
<evidence type="ECO:0000256" key="4">
    <source>
        <dbReference type="ARBA" id="ARBA00022989"/>
    </source>
</evidence>
<dbReference type="PANTHER" id="PTHR10778">
    <property type="entry name" value="SOLUTE CARRIER FAMILY 35 MEMBER B"/>
    <property type="match status" value="1"/>
</dbReference>
<keyword evidence="5 6" id="KW-0472">Membrane</keyword>
<protein>
    <submittedName>
        <fullName evidence="7">Slc35b2 protein</fullName>
    </submittedName>
</protein>
<gene>
    <name evidence="7" type="primary">slc35b2</name>
    <name evidence="7" type="ORF">SPIL2461_LOCUS22867</name>
</gene>
<reference evidence="7" key="1">
    <citation type="submission" date="2021-02" db="EMBL/GenBank/DDBJ databases">
        <authorList>
            <person name="Dougan E. K."/>
            <person name="Rhodes N."/>
            <person name="Thang M."/>
            <person name="Chan C."/>
        </authorList>
    </citation>
    <scope>NUCLEOTIDE SEQUENCE</scope>
</reference>
<comment type="subcellular location">
    <subcellularLocation>
        <location evidence="1">Membrane</location>
        <topology evidence="1">Multi-pass membrane protein</topology>
    </subcellularLocation>
</comment>
<dbReference type="Proteomes" id="UP000649617">
    <property type="component" value="Unassembled WGS sequence"/>
</dbReference>
<accession>A0A812YAW9</accession>
<evidence type="ECO:0000256" key="1">
    <source>
        <dbReference type="ARBA" id="ARBA00004141"/>
    </source>
</evidence>
<feature type="transmembrane region" description="Helical" evidence="6">
    <location>
        <begin position="230"/>
        <end position="250"/>
    </location>
</feature>
<evidence type="ECO:0000313" key="8">
    <source>
        <dbReference type="Proteomes" id="UP000649617"/>
    </source>
</evidence>
<dbReference type="EMBL" id="CAJNIZ010047704">
    <property type="protein sequence ID" value="CAE7773992.1"/>
    <property type="molecule type" value="Genomic_DNA"/>
</dbReference>
<proteinExistence type="predicted"/>
<dbReference type="Pfam" id="PF08449">
    <property type="entry name" value="UAA"/>
    <property type="match status" value="1"/>
</dbReference>
<dbReference type="GO" id="GO:0005789">
    <property type="term" value="C:endoplasmic reticulum membrane"/>
    <property type="evidence" value="ECO:0007669"/>
    <property type="project" value="TreeGrafter"/>
</dbReference>
<dbReference type="InterPro" id="IPR037185">
    <property type="entry name" value="EmrE-like"/>
</dbReference>
<evidence type="ECO:0000256" key="2">
    <source>
        <dbReference type="ARBA" id="ARBA00022448"/>
    </source>
</evidence>
<dbReference type="InterPro" id="IPR013657">
    <property type="entry name" value="SCL35B1-4/HUT1"/>
</dbReference>
<dbReference type="PANTHER" id="PTHR10778:SF13">
    <property type="entry name" value="ADENOSINE 3'-PHOSPHO 5'-PHOSPHOSULFATE TRANSPORTER 1"/>
    <property type="match status" value="1"/>
</dbReference>
<feature type="transmembrane region" description="Helical" evidence="6">
    <location>
        <begin position="25"/>
        <end position="45"/>
    </location>
</feature>
<evidence type="ECO:0000313" key="7">
    <source>
        <dbReference type="EMBL" id="CAE7773992.1"/>
    </source>
</evidence>
<comment type="caution">
    <text evidence="7">The sequence shown here is derived from an EMBL/GenBank/DDBJ whole genome shotgun (WGS) entry which is preliminary data.</text>
</comment>
<name>A0A812YAW9_SYMPI</name>
<evidence type="ECO:0000256" key="5">
    <source>
        <dbReference type="ARBA" id="ARBA00023136"/>
    </source>
</evidence>
<feature type="transmembrane region" description="Helical" evidence="6">
    <location>
        <begin position="180"/>
        <end position="197"/>
    </location>
</feature>
<keyword evidence="8" id="KW-1185">Reference proteome</keyword>
<feature type="transmembrane region" description="Helical" evidence="6">
    <location>
        <begin position="141"/>
        <end position="160"/>
    </location>
</feature>
<dbReference type="GO" id="GO:0046964">
    <property type="term" value="F:3'-phosphoadenosine 5'-phosphosulfate transmembrane transporter activity"/>
    <property type="evidence" value="ECO:0007669"/>
    <property type="project" value="TreeGrafter"/>
</dbReference>
<keyword evidence="2" id="KW-0813">Transport</keyword>
<evidence type="ECO:0000256" key="3">
    <source>
        <dbReference type="ARBA" id="ARBA00022692"/>
    </source>
</evidence>
<dbReference type="AlphaFoldDB" id="A0A812YAW9"/>
<evidence type="ECO:0000256" key="6">
    <source>
        <dbReference type="SAM" id="Phobius"/>
    </source>
</evidence>
<keyword evidence="3 6" id="KW-0812">Transmembrane</keyword>
<keyword evidence="4 6" id="KW-1133">Transmembrane helix</keyword>